<dbReference type="InterPro" id="IPR002403">
    <property type="entry name" value="Cyt_P450_E_grp-IV"/>
</dbReference>
<name>A0A7R9KTA1_9ACAR</name>
<protein>
    <recommendedName>
        <fullName evidence="18">Cytochrome P450</fullName>
    </recommendedName>
</protein>
<dbReference type="InterPro" id="IPR036396">
    <property type="entry name" value="Cyt_P450_sf"/>
</dbReference>
<dbReference type="EMBL" id="CAJPIZ010006302">
    <property type="protein sequence ID" value="CAG2109409.1"/>
    <property type="molecule type" value="Genomic_DNA"/>
</dbReference>
<keyword evidence="7 14" id="KW-0479">Metal-binding</keyword>
<dbReference type="InterPro" id="IPR017972">
    <property type="entry name" value="Cyt_P450_CS"/>
</dbReference>
<evidence type="ECO:0000256" key="8">
    <source>
        <dbReference type="ARBA" id="ARBA00022824"/>
    </source>
</evidence>
<evidence type="ECO:0000256" key="13">
    <source>
        <dbReference type="ARBA" id="ARBA00023136"/>
    </source>
</evidence>
<evidence type="ECO:0000313" key="17">
    <source>
        <dbReference type="Proteomes" id="UP000759131"/>
    </source>
</evidence>
<evidence type="ECO:0000256" key="11">
    <source>
        <dbReference type="ARBA" id="ARBA00023004"/>
    </source>
</evidence>
<gene>
    <name evidence="16" type="ORF">OSB1V03_LOCUS9397</name>
</gene>
<evidence type="ECO:0000313" key="16">
    <source>
        <dbReference type="EMBL" id="CAD7628979.1"/>
    </source>
</evidence>
<evidence type="ECO:0000256" key="1">
    <source>
        <dbReference type="ARBA" id="ARBA00001971"/>
    </source>
</evidence>
<keyword evidence="6 14" id="KW-0349">Heme</keyword>
<evidence type="ECO:0000256" key="4">
    <source>
        <dbReference type="ARBA" id="ARBA00004406"/>
    </source>
</evidence>
<evidence type="ECO:0000256" key="10">
    <source>
        <dbReference type="ARBA" id="ARBA00023002"/>
    </source>
</evidence>
<evidence type="ECO:0000256" key="7">
    <source>
        <dbReference type="ARBA" id="ARBA00022723"/>
    </source>
</evidence>
<evidence type="ECO:0000256" key="5">
    <source>
        <dbReference type="ARBA" id="ARBA00010617"/>
    </source>
</evidence>
<evidence type="ECO:0000256" key="9">
    <source>
        <dbReference type="ARBA" id="ARBA00022848"/>
    </source>
</evidence>
<dbReference type="PANTHER" id="PTHR24292">
    <property type="entry name" value="CYTOCHROME P450"/>
    <property type="match status" value="1"/>
</dbReference>
<keyword evidence="11 14" id="KW-0408">Iron</keyword>
<evidence type="ECO:0000256" key="6">
    <source>
        <dbReference type="ARBA" id="ARBA00022617"/>
    </source>
</evidence>
<evidence type="ECO:0000256" key="2">
    <source>
        <dbReference type="ARBA" id="ARBA00003690"/>
    </source>
</evidence>
<keyword evidence="13" id="KW-0472">Membrane</keyword>
<keyword evidence="12 15" id="KW-0503">Monooxygenase</keyword>
<dbReference type="GO" id="GO:0005506">
    <property type="term" value="F:iron ion binding"/>
    <property type="evidence" value="ECO:0007669"/>
    <property type="project" value="InterPro"/>
</dbReference>
<dbReference type="InterPro" id="IPR001128">
    <property type="entry name" value="Cyt_P450"/>
</dbReference>
<dbReference type="InterPro" id="IPR050476">
    <property type="entry name" value="Insect_CytP450_Detox"/>
</dbReference>
<keyword evidence="9" id="KW-0492">Microsome</keyword>
<evidence type="ECO:0000256" key="12">
    <source>
        <dbReference type="ARBA" id="ARBA00023033"/>
    </source>
</evidence>
<dbReference type="PRINTS" id="PR00385">
    <property type="entry name" value="P450"/>
</dbReference>
<comment type="subcellular location">
    <subcellularLocation>
        <location evidence="4">Endoplasmic reticulum membrane</location>
        <topology evidence="4">Peripheral membrane protein</topology>
    </subcellularLocation>
    <subcellularLocation>
        <location evidence="3">Microsome membrane</location>
        <topology evidence="3">Peripheral membrane protein</topology>
    </subcellularLocation>
</comment>
<dbReference type="GO" id="GO:0005789">
    <property type="term" value="C:endoplasmic reticulum membrane"/>
    <property type="evidence" value="ECO:0007669"/>
    <property type="project" value="UniProtKB-SubCell"/>
</dbReference>
<dbReference type="Pfam" id="PF00067">
    <property type="entry name" value="p450"/>
    <property type="match status" value="1"/>
</dbReference>
<feature type="binding site" description="axial binding residue" evidence="14">
    <location>
        <position position="418"/>
    </location>
    <ligand>
        <name>heme</name>
        <dbReference type="ChEBI" id="CHEBI:30413"/>
    </ligand>
    <ligandPart>
        <name>Fe</name>
        <dbReference type="ChEBI" id="CHEBI:18248"/>
    </ligandPart>
</feature>
<dbReference type="AlphaFoldDB" id="A0A7R9KTA1"/>
<keyword evidence="8" id="KW-0256">Endoplasmic reticulum</keyword>
<evidence type="ECO:0000256" key="14">
    <source>
        <dbReference type="PIRSR" id="PIRSR602403-1"/>
    </source>
</evidence>
<comment type="similarity">
    <text evidence="5 15">Belongs to the cytochrome P450 family.</text>
</comment>
<dbReference type="GO" id="GO:0004497">
    <property type="term" value="F:monooxygenase activity"/>
    <property type="evidence" value="ECO:0007669"/>
    <property type="project" value="UniProtKB-KW"/>
</dbReference>
<dbReference type="EMBL" id="OC860877">
    <property type="protein sequence ID" value="CAD7628979.1"/>
    <property type="molecule type" value="Genomic_DNA"/>
</dbReference>
<dbReference type="Gene3D" id="1.10.630.10">
    <property type="entry name" value="Cytochrome P450"/>
    <property type="match status" value="1"/>
</dbReference>
<dbReference type="Proteomes" id="UP000759131">
    <property type="component" value="Unassembled WGS sequence"/>
</dbReference>
<dbReference type="OrthoDB" id="6428965at2759"/>
<organism evidence="16">
    <name type="scientific">Medioppia subpectinata</name>
    <dbReference type="NCBI Taxonomy" id="1979941"/>
    <lineage>
        <taxon>Eukaryota</taxon>
        <taxon>Metazoa</taxon>
        <taxon>Ecdysozoa</taxon>
        <taxon>Arthropoda</taxon>
        <taxon>Chelicerata</taxon>
        <taxon>Arachnida</taxon>
        <taxon>Acari</taxon>
        <taxon>Acariformes</taxon>
        <taxon>Sarcoptiformes</taxon>
        <taxon>Oribatida</taxon>
        <taxon>Brachypylina</taxon>
        <taxon>Oppioidea</taxon>
        <taxon>Oppiidae</taxon>
        <taxon>Medioppia</taxon>
    </lineage>
</organism>
<keyword evidence="17" id="KW-1185">Reference proteome</keyword>
<reference evidence="16" key="1">
    <citation type="submission" date="2020-11" db="EMBL/GenBank/DDBJ databases">
        <authorList>
            <person name="Tran Van P."/>
        </authorList>
    </citation>
    <scope>NUCLEOTIDE SEQUENCE</scope>
</reference>
<dbReference type="PROSITE" id="PS00086">
    <property type="entry name" value="CYTOCHROME_P450"/>
    <property type="match status" value="1"/>
</dbReference>
<accession>A0A7R9KTA1</accession>
<dbReference type="PRINTS" id="PR00465">
    <property type="entry name" value="EP450IV"/>
</dbReference>
<dbReference type="SUPFAM" id="SSF48264">
    <property type="entry name" value="Cytochrome P450"/>
    <property type="match status" value="1"/>
</dbReference>
<evidence type="ECO:0008006" key="18">
    <source>
        <dbReference type="Google" id="ProtNLM"/>
    </source>
</evidence>
<dbReference type="CDD" id="cd11055">
    <property type="entry name" value="CYP3A-like"/>
    <property type="match status" value="1"/>
</dbReference>
<dbReference type="GO" id="GO:0020037">
    <property type="term" value="F:heme binding"/>
    <property type="evidence" value="ECO:0007669"/>
    <property type="project" value="InterPro"/>
</dbReference>
<comment type="function">
    <text evidence="2">May be involved in the metabolism of insect hormones and in the breakdown of synthetic insecticides.</text>
</comment>
<proteinExistence type="inferred from homology"/>
<evidence type="ECO:0000256" key="15">
    <source>
        <dbReference type="RuleBase" id="RU000461"/>
    </source>
</evidence>
<dbReference type="PANTHER" id="PTHR24292:SF54">
    <property type="entry name" value="CYP9F3-RELATED"/>
    <property type="match status" value="1"/>
</dbReference>
<sequence length="473" mass="53852">MYRLAKSSRVFDGNKPILYVAEPALIKQILVKDFNNFRDRRIGTDMYHPLVDQSVSGARGDDWRRMRSIVSPAFSTAKMRRLYKTVGETLDVFADTFGDVYGLAGAARPVREVDVKEAFDCLAMDVIARCAFASHIDTLNESDNEFVTYARAVLKPPVWRLLAAVLLPRFALRLLDIKTFMNEESICYFYHLLRPLIASRKAEPDVRHDDFVDLLIRAERQPASETVDNERRPDAHHVNEGEEELMIERRALEVNDLSKKFLTEEEVIGHAFGFITAGFDSTANALAFMCYELALNPDVQQRLYDEVMAAAADTPDGELGHDVLPRLAYLDAVFSETLRLHSPTLKLLRVAAEDYPLGDTGITIPRGQSVVIPIHAIHHSPEYYPEPNRFLPDRFMPENRRLLTPYTYLPFGSGPRNCVGMSFALMATKLALARIVLRYEFSRSPRTPVPLCYEKHRRIKTIKSIVLNIQFRA</sequence>
<keyword evidence="10 15" id="KW-0560">Oxidoreductase</keyword>
<comment type="cofactor">
    <cofactor evidence="1 14">
        <name>heme</name>
        <dbReference type="ChEBI" id="CHEBI:30413"/>
    </cofactor>
</comment>
<dbReference type="GO" id="GO:0016705">
    <property type="term" value="F:oxidoreductase activity, acting on paired donors, with incorporation or reduction of molecular oxygen"/>
    <property type="evidence" value="ECO:0007669"/>
    <property type="project" value="InterPro"/>
</dbReference>
<evidence type="ECO:0000256" key="3">
    <source>
        <dbReference type="ARBA" id="ARBA00004174"/>
    </source>
</evidence>